<dbReference type="AlphaFoldDB" id="A0A285B663"/>
<evidence type="ECO:0000256" key="1">
    <source>
        <dbReference type="SAM" id="Phobius"/>
    </source>
</evidence>
<keyword evidence="1" id="KW-0472">Membrane</keyword>
<accession>A0A285B663</accession>
<sequence>MILSLLSVLIMLTASCMVTQSGFGSEPFMISLLFNMKNSFYIFFYAKLKLRFTVSLFMNIIDNVQMNPIL</sequence>
<dbReference type="EMBL" id="FZTC01000020">
    <property type="protein sequence ID" value="SNU36375.1"/>
    <property type="molecule type" value="Genomic_DNA"/>
</dbReference>
<organism evidence="2 3">
    <name type="scientific">Klebsiella grimontii</name>
    <dbReference type="NCBI Taxonomy" id="2058152"/>
    <lineage>
        <taxon>Bacteria</taxon>
        <taxon>Pseudomonadati</taxon>
        <taxon>Pseudomonadota</taxon>
        <taxon>Gammaproteobacteria</taxon>
        <taxon>Enterobacterales</taxon>
        <taxon>Enterobacteriaceae</taxon>
        <taxon>Klebsiella/Raoultella group</taxon>
        <taxon>Klebsiella</taxon>
    </lineage>
</organism>
<keyword evidence="1" id="KW-0812">Transmembrane</keyword>
<evidence type="ECO:0000313" key="3">
    <source>
        <dbReference type="Proteomes" id="UP000220639"/>
    </source>
</evidence>
<protein>
    <submittedName>
        <fullName evidence="2">Uncharacterized protein</fullName>
    </submittedName>
</protein>
<gene>
    <name evidence="2" type="ORF">KOSB73_270275</name>
</gene>
<feature type="transmembrane region" description="Helical" evidence="1">
    <location>
        <begin position="40"/>
        <end position="61"/>
    </location>
</feature>
<keyword evidence="1" id="KW-1133">Transmembrane helix</keyword>
<dbReference type="Proteomes" id="UP000220639">
    <property type="component" value="Unassembled WGS sequence"/>
</dbReference>
<evidence type="ECO:0000313" key="2">
    <source>
        <dbReference type="EMBL" id="SNU36375.1"/>
    </source>
</evidence>
<name>A0A285B663_9ENTR</name>
<proteinExistence type="predicted"/>
<reference evidence="3" key="1">
    <citation type="submission" date="2017-08" db="EMBL/GenBank/DDBJ databases">
        <authorList>
            <person name="Brisse S."/>
        </authorList>
    </citation>
    <scope>NUCLEOTIDE SEQUENCE [LARGE SCALE GENOMIC DNA]</scope>
    <source>
        <strain evidence="3">06D021</strain>
    </source>
</reference>